<dbReference type="RefSeq" id="WP_310272210.1">
    <property type="nucleotide sequence ID" value="NZ_JAVDXU010000005.1"/>
</dbReference>
<dbReference type="Proteomes" id="UP001180453">
    <property type="component" value="Unassembled WGS sequence"/>
</dbReference>
<evidence type="ECO:0000259" key="7">
    <source>
        <dbReference type="Pfam" id="PF01292"/>
    </source>
</evidence>
<dbReference type="PANTHER" id="PTHR30485">
    <property type="entry name" value="NI/FE-HYDROGENASE 1 B-TYPE CYTOCHROME SUBUNIT"/>
    <property type="match status" value="1"/>
</dbReference>
<keyword evidence="2" id="KW-1003">Cell membrane</keyword>
<feature type="transmembrane region" description="Helical" evidence="6">
    <location>
        <begin position="201"/>
        <end position="218"/>
    </location>
</feature>
<dbReference type="PANTHER" id="PTHR30485:SF2">
    <property type="entry name" value="BLL0597 PROTEIN"/>
    <property type="match status" value="1"/>
</dbReference>
<evidence type="ECO:0000256" key="2">
    <source>
        <dbReference type="ARBA" id="ARBA00022475"/>
    </source>
</evidence>
<comment type="caution">
    <text evidence="8">The sequence shown here is derived from an EMBL/GenBank/DDBJ whole genome shotgun (WGS) entry which is preliminary data.</text>
</comment>
<feature type="domain" description="Cytochrome b561 bacterial/Ni-hydrogenase" evidence="7">
    <location>
        <begin position="16"/>
        <end position="186"/>
    </location>
</feature>
<evidence type="ECO:0000256" key="4">
    <source>
        <dbReference type="ARBA" id="ARBA00022989"/>
    </source>
</evidence>
<proteinExistence type="predicted"/>
<evidence type="ECO:0000256" key="1">
    <source>
        <dbReference type="ARBA" id="ARBA00004651"/>
    </source>
</evidence>
<feature type="transmembrane region" description="Helical" evidence="6">
    <location>
        <begin position="156"/>
        <end position="174"/>
    </location>
</feature>
<evidence type="ECO:0000313" key="9">
    <source>
        <dbReference type="Proteomes" id="UP001180453"/>
    </source>
</evidence>
<feature type="transmembrane region" description="Helical" evidence="6">
    <location>
        <begin position="102"/>
        <end position="124"/>
    </location>
</feature>
<keyword evidence="4 6" id="KW-1133">Transmembrane helix</keyword>
<accession>A0ABU1YUW6</accession>
<dbReference type="InterPro" id="IPR016174">
    <property type="entry name" value="Di-haem_cyt_TM"/>
</dbReference>
<dbReference type="InterPro" id="IPR011577">
    <property type="entry name" value="Cyt_b561_bac/Ni-Hgenase"/>
</dbReference>
<dbReference type="Pfam" id="PF01292">
    <property type="entry name" value="Ni_hydr_CYTB"/>
    <property type="match status" value="1"/>
</dbReference>
<dbReference type="EMBL" id="JAVDXU010000005">
    <property type="protein sequence ID" value="MDR7272665.1"/>
    <property type="molecule type" value="Genomic_DNA"/>
</dbReference>
<evidence type="ECO:0000256" key="5">
    <source>
        <dbReference type="ARBA" id="ARBA00023136"/>
    </source>
</evidence>
<reference evidence="8 9" key="1">
    <citation type="submission" date="2023-07" db="EMBL/GenBank/DDBJ databases">
        <title>Sorghum-associated microbial communities from plants grown in Nebraska, USA.</title>
        <authorList>
            <person name="Schachtman D."/>
        </authorList>
    </citation>
    <scope>NUCLEOTIDE SEQUENCE [LARGE SCALE GENOMIC DNA]</scope>
    <source>
        <strain evidence="8 9">BE314</strain>
    </source>
</reference>
<sequence length="224" mass="24491">MSQQPASPEPHADVPVWDLPLRVFHWALVALVSAAIATGLAGGAWMSWHARAGQGIAALLVFRLGWGLWGTRYARFAQFWPSPRRVWAYLRGRWQGLGHNPLGALSVFAVLTLLLTQVATGLFGNDEIGFAGPWSGWVDEELSLKLTGWHKLAAKLLYVWLGLHLAAIAIYVAIRRQPLLRAMWRGRRPGAAAAAAERPRLAWVLLSLALAAAAWSLLRVSGLG</sequence>
<protein>
    <submittedName>
        <fullName evidence="8">Cytochrome b</fullName>
    </submittedName>
</protein>
<name>A0ABU1YUW6_ROSSA</name>
<gene>
    <name evidence="8" type="ORF">J2X20_005348</name>
</gene>
<keyword evidence="5 6" id="KW-0472">Membrane</keyword>
<evidence type="ECO:0000256" key="6">
    <source>
        <dbReference type="SAM" id="Phobius"/>
    </source>
</evidence>
<dbReference type="Gene3D" id="1.20.950.20">
    <property type="entry name" value="Transmembrane di-heme cytochromes, Chain C"/>
    <property type="match status" value="1"/>
</dbReference>
<keyword evidence="3 6" id="KW-0812">Transmembrane</keyword>
<dbReference type="SUPFAM" id="SSF81342">
    <property type="entry name" value="Transmembrane di-heme cytochromes"/>
    <property type="match status" value="1"/>
</dbReference>
<evidence type="ECO:0000313" key="8">
    <source>
        <dbReference type="EMBL" id="MDR7272665.1"/>
    </source>
</evidence>
<feature type="transmembrane region" description="Helical" evidence="6">
    <location>
        <begin position="23"/>
        <end position="46"/>
    </location>
</feature>
<keyword evidence="9" id="KW-1185">Reference proteome</keyword>
<organism evidence="8 9">
    <name type="scientific">Roseateles saccharophilus</name>
    <name type="common">Pseudomonas saccharophila</name>
    <dbReference type="NCBI Taxonomy" id="304"/>
    <lineage>
        <taxon>Bacteria</taxon>
        <taxon>Pseudomonadati</taxon>
        <taxon>Pseudomonadota</taxon>
        <taxon>Betaproteobacteria</taxon>
        <taxon>Burkholderiales</taxon>
        <taxon>Sphaerotilaceae</taxon>
        <taxon>Roseateles</taxon>
    </lineage>
</organism>
<evidence type="ECO:0000256" key="3">
    <source>
        <dbReference type="ARBA" id="ARBA00022692"/>
    </source>
</evidence>
<dbReference type="InterPro" id="IPR051542">
    <property type="entry name" value="Hydrogenase_cytochrome"/>
</dbReference>
<comment type="subcellular location">
    <subcellularLocation>
        <location evidence="1">Cell membrane</location>
        <topology evidence="1">Multi-pass membrane protein</topology>
    </subcellularLocation>
</comment>